<gene>
    <name evidence="3" type="ORF">M9458_019523</name>
</gene>
<sequence length="351" mass="39365">MLVAVLKKLAEHCEFGDALNDTLRDRLVCGLRCEGIQKRLLTESNLTLQRAIELSVSMELAAKEAQQLSSNSKVYKMETEKQTGNKSPCFRCGKPGHSPVTCWYKDMECRSCKKKGHIERACKNKIGKAKIQQKTPFRRKQKKQVFTVDRENKRGTDTSDDEIPLHVLTVAGGPKAYKVTALLEGQPVKMEIDTGAAVSLVSDVVYSEILSHLPLKPPDVTLKTYTGESVTMKGLIQVTVELNKQTKKLPLYVVRGDYPSLMGRSWLEQLQVDWQAIHMMTSKTLDLEGVLRKHSEVFKKELGSMEGINVKLTVEPECQPKFLKARPLPYALKPKVEASLTELVKDGVLEP</sequence>
<dbReference type="GO" id="GO:0008270">
    <property type="term" value="F:zinc ion binding"/>
    <property type="evidence" value="ECO:0007669"/>
    <property type="project" value="UniProtKB-KW"/>
</dbReference>
<dbReference type="InterPro" id="IPR036875">
    <property type="entry name" value="Znf_CCHC_sf"/>
</dbReference>
<dbReference type="SUPFAM" id="SSF50630">
    <property type="entry name" value="Acid proteases"/>
    <property type="match status" value="1"/>
</dbReference>
<dbReference type="Gene3D" id="4.10.60.10">
    <property type="entry name" value="Zinc finger, CCHC-type"/>
    <property type="match status" value="1"/>
</dbReference>
<protein>
    <recommendedName>
        <fullName evidence="2">CCHC-type domain-containing protein</fullName>
    </recommendedName>
</protein>
<feature type="domain" description="CCHC-type" evidence="2">
    <location>
        <begin position="89"/>
        <end position="102"/>
    </location>
</feature>
<evidence type="ECO:0000256" key="1">
    <source>
        <dbReference type="PROSITE-ProRule" id="PRU00047"/>
    </source>
</evidence>
<evidence type="ECO:0000259" key="2">
    <source>
        <dbReference type="PROSITE" id="PS50158"/>
    </source>
</evidence>
<feature type="non-terminal residue" evidence="3">
    <location>
        <position position="351"/>
    </location>
</feature>
<dbReference type="PROSITE" id="PS50158">
    <property type="entry name" value="ZF_CCHC"/>
    <property type="match status" value="1"/>
</dbReference>
<dbReference type="PANTHER" id="PTHR37984:SF13">
    <property type="entry name" value="RIBONUCLEASE H"/>
    <property type="match status" value="1"/>
</dbReference>
<reference evidence="3 4" key="1">
    <citation type="submission" date="2024-05" db="EMBL/GenBank/DDBJ databases">
        <title>Genome sequencing and assembly of Indian major carp, Cirrhinus mrigala (Hamilton, 1822).</title>
        <authorList>
            <person name="Mohindra V."/>
            <person name="Chowdhury L.M."/>
            <person name="Lal K."/>
            <person name="Jena J.K."/>
        </authorList>
    </citation>
    <scope>NUCLEOTIDE SEQUENCE [LARGE SCALE GENOMIC DNA]</scope>
    <source>
        <strain evidence="3">CM1030</strain>
        <tissue evidence="3">Blood</tissue>
    </source>
</reference>
<accession>A0ABD0QCF1</accession>
<dbReference type="InterPro" id="IPR050951">
    <property type="entry name" value="Retrovirus_Pol_polyprotein"/>
</dbReference>
<evidence type="ECO:0000313" key="4">
    <source>
        <dbReference type="Proteomes" id="UP001529510"/>
    </source>
</evidence>
<keyword evidence="1" id="KW-0862">Zinc</keyword>
<dbReference type="InterPro" id="IPR001878">
    <property type="entry name" value="Znf_CCHC"/>
</dbReference>
<evidence type="ECO:0000313" key="3">
    <source>
        <dbReference type="EMBL" id="KAL0183827.1"/>
    </source>
</evidence>
<dbReference type="EMBL" id="JAMKFB020000009">
    <property type="protein sequence ID" value="KAL0183827.1"/>
    <property type="molecule type" value="Genomic_DNA"/>
</dbReference>
<dbReference type="SMART" id="SM00343">
    <property type="entry name" value="ZnF_C2HC"/>
    <property type="match status" value="2"/>
</dbReference>
<dbReference type="InterPro" id="IPR021109">
    <property type="entry name" value="Peptidase_aspartic_dom_sf"/>
</dbReference>
<proteinExistence type="predicted"/>
<dbReference type="AlphaFoldDB" id="A0ABD0QCF1"/>
<name>A0ABD0QCF1_CIRMR</name>
<keyword evidence="4" id="KW-1185">Reference proteome</keyword>
<dbReference type="SUPFAM" id="SSF57756">
    <property type="entry name" value="Retrovirus zinc finger-like domains"/>
    <property type="match status" value="1"/>
</dbReference>
<dbReference type="Gene3D" id="2.40.70.10">
    <property type="entry name" value="Acid Proteases"/>
    <property type="match status" value="1"/>
</dbReference>
<keyword evidence="1" id="KW-0479">Metal-binding</keyword>
<comment type="caution">
    <text evidence="3">The sequence shown here is derived from an EMBL/GenBank/DDBJ whole genome shotgun (WGS) entry which is preliminary data.</text>
</comment>
<keyword evidence="1" id="KW-0863">Zinc-finger</keyword>
<organism evidence="3 4">
    <name type="scientific">Cirrhinus mrigala</name>
    <name type="common">Mrigala</name>
    <dbReference type="NCBI Taxonomy" id="683832"/>
    <lineage>
        <taxon>Eukaryota</taxon>
        <taxon>Metazoa</taxon>
        <taxon>Chordata</taxon>
        <taxon>Craniata</taxon>
        <taxon>Vertebrata</taxon>
        <taxon>Euteleostomi</taxon>
        <taxon>Actinopterygii</taxon>
        <taxon>Neopterygii</taxon>
        <taxon>Teleostei</taxon>
        <taxon>Ostariophysi</taxon>
        <taxon>Cypriniformes</taxon>
        <taxon>Cyprinidae</taxon>
        <taxon>Labeoninae</taxon>
        <taxon>Labeonini</taxon>
        <taxon>Cirrhinus</taxon>
    </lineage>
</organism>
<dbReference type="PANTHER" id="PTHR37984">
    <property type="entry name" value="PROTEIN CBG26694"/>
    <property type="match status" value="1"/>
</dbReference>
<dbReference type="Proteomes" id="UP001529510">
    <property type="component" value="Unassembled WGS sequence"/>
</dbReference>